<dbReference type="GO" id="GO:0070125">
    <property type="term" value="P:mitochondrial translational elongation"/>
    <property type="evidence" value="ECO:0007669"/>
    <property type="project" value="TreeGrafter"/>
</dbReference>
<dbReference type="InterPro" id="IPR001816">
    <property type="entry name" value="Transl_elong_EFTs/EF1B"/>
</dbReference>
<dbReference type="FunFam" id="1.10.8.10:FF:000001">
    <property type="entry name" value="Elongation factor Ts"/>
    <property type="match status" value="2"/>
</dbReference>
<keyword evidence="17" id="KW-1185">Reference proteome</keyword>
<dbReference type="PROSITE" id="PS01126">
    <property type="entry name" value="EF_TS_1"/>
    <property type="match status" value="2"/>
</dbReference>
<dbReference type="PANTHER" id="PTHR11741">
    <property type="entry name" value="ELONGATION FACTOR TS"/>
    <property type="match status" value="1"/>
</dbReference>
<sequence>MTPVIPYSVSNITFIPGAACTVRKNTSLTRCSSSRKHTRYALPSQRFILPLSTSVTSFGKYGTGYALHGKLGICLSTAGTDVAVEESDSSVTKVSSGGSEIPSDAVETSEDSTSQPDSTPPTQSKRARPVRKSEMPPVKNEELIPGAMFTGKVRSIQPFGAFVDFGAFTDGLVHVSRLSNSFVKDVASVVSVGQEVQVRLVEVNTENGRISLSMRENDDASKRQPRKDGPASTDKARPSRKNASKSSSKKDFKSSKFVKGQELDGTVKNLTRSGAFISLPEGEEGFLPQSEEADDGLMSMMGNSSLQIGQEVKVRVLRITRGQVTLTMKKEEDDDKLDSQLSQGVVYTATNPFMLAFRKNKEIAAFLDQRERAEKVEVQPAANVETTTVSTEVDETVVQETDTIAEIVNKDEETAEKEIDDSFEALSPERSGQVPLADVVESDQIAGSSGEVVDQVTSENSVDEESTQKDVVQEEAPLAEDETSVAASVQEEQIGSIPEEQVETPLAEDKTPSASSVQEEEIGAVPDENGNVASSVVQPDVTDPKDAEVENEAGPDPPQESADDQIKSSGSEAVEEVENQPEDTKDEVQIETPVSKDEIPSTSEVEEADSAPQKNDEVTDSNGSMSKENVTTAATISPALVKQLREETGAGMMDCKKALAETGGDIVKAQEFLRKKGLASAEKKSSRVTAEGRIGSYIHDSRIGVLVEVNCETDFVSRGDIFKELVDDLAMQVAACPQVQYLVPEDVPEEIVNKEREIEMQKEDLLSKPEHIRSKIVEGRIQKRIDELALLEQPYIKNDKMVVKDWVKQTIATIGENIKVKRFVRFNLGEGLEKKSQDFAAEVAAQTAAKPISSAGKEQSTSVEVKETDEKPKAAVSAALVKQLREETGAGMMDCKKALSETGGDLEKAQEYLRKKGLSTADKKSSRLAAEGRIGSYIHDSRIGVLIEVNCETDFVGRSEKFKELVDVLAMQVVASPQVQFVSIEDIPESIVSKEKELEMQRDDLASKPENIREKIVEGRVSKRLGELALLEQPFIKDDSLLVKDLVKQTVAALGENIKVRRFVRFTLGETTEDTKTGTEA</sequence>
<dbReference type="GO" id="GO:0003729">
    <property type="term" value="F:mRNA binding"/>
    <property type="evidence" value="ECO:0007669"/>
    <property type="project" value="UniProtKB-ARBA"/>
</dbReference>
<dbReference type="InterPro" id="IPR018101">
    <property type="entry name" value="Transl_elong_Ts_CS"/>
</dbReference>
<comment type="function">
    <text evidence="9 14 15">Associates with the EF-Tu.GDP complex and induces the exchange of GDP to GTP. It remains bound to the aminoacyl-tRNA.EF-Tu.GTP complex up to the GTP hydrolysis stage on the ribosome.</text>
</comment>
<proteinExistence type="inferred from homology"/>
<dbReference type="FunFam" id="2.40.50.140:FF:000250">
    <property type="entry name" value="Elongation factor Ts, mitochondrial"/>
    <property type="match status" value="1"/>
</dbReference>
<evidence type="ECO:0000313" key="17">
    <source>
        <dbReference type="Proteomes" id="UP000032142"/>
    </source>
</evidence>
<dbReference type="InterPro" id="IPR012340">
    <property type="entry name" value="NA-bd_OB-fold"/>
</dbReference>
<comment type="subunit">
    <text evidence="12">Component of the chloroplast ribosome 70S subunit, and at low levels, present in polysomes.</text>
</comment>
<evidence type="ECO:0000256" key="9">
    <source>
        <dbReference type="ARBA" id="ARBA00025453"/>
    </source>
</evidence>
<comment type="subunit">
    <text evidence="13">Component of the chloroplast ribosome 30S and 70S subunits, as well as polysomes.</text>
</comment>
<dbReference type="EMBL" id="KN431968">
    <property type="protein sequence ID" value="KHG25312.1"/>
    <property type="molecule type" value="Genomic_DNA"/>
</dbReference>
<keyword evidence="14" id="KW-0496">Mitochondrion</keyword>
<gene>
    <name evidence="14" type="primary">EFTS</name>
    <name evidence="16" type="ORF">F383_01900</name>
</gene>
<dbReference type="InterPro" id="IPR009060">
    <property type="entry name" value="UBA-like_sf"/>
</dbReference>
<comment type="subunit">
    <text evidence="11">Associates transiently with chloroplast polysomes.</text>
</comment>
<evidence type="ECO:0000256" key="15">
    <source>
        <dbReference type="RuleBase" id="RU000642"/>
    </source>
</evidence>
<dbReference type="Gene3D" id="1.10.8.10">
    <property type="entry name" value="DNA helicase RuvA subunit, C-terminal domain"/>
    <property type="match status" value="2"/>
</dbReference>
<dbReference type="Gene3D" id="1.10.286.20">
    <property type="match status" value="2"/>
</dbReference>
<dbReference type="CDD" id="cd14275">
    <property type="entry name" value="UBA_EF-Ts"/>
    <property type="match status" value="2"/>
</dbReference>
<keyword evidence="8" id="KW-0809">Transit peptide</keyword>
<dbReference type="Gene3D" id="2.40.50.140">
    <property type="entry name" value="Nucleic acid-binding proteins"/>
    <property type="match status" value="2"/>
</dbReference>
<evidence type="ECO:0000256" key="7">
    <source>
        <dbReference type="ARBA" id="ARBA00022917"/>
    </source>
</evidence>
<keyword evidence="3" id="KW-0150">Chloroplast</keyword>
<comment type="similarity">
    <text evidence="2 14 15">Belongs to the EF-Ts family.</text>
</comment>
<dbReference type="FunFam" id="2.40.50.140:FF:000051">
    <property type="entry name" value="RNA-binding transcriptional accessory protein"/>
    <property type="match status" value="1"/>
</dbReference>
<evidence type="ECO:0000256" key="4">
    <source>
        <dbReference type="ARBA" id="ARBA00022640"/>
    </source>
</evidence>
<evidence type="ECO:0000256" key="3">
    <source>
        <dbReference type="ARBA" id="ARBA00022528"/>
    </source>
</evidence>
<reference evidence="17" key="1">
    <citation type="submission" date="2014-09" db="EMBL/GenBank/DDBJ databases">
        <authorList>
            <person name="Mudge J."/>
            <person name="Ramaraj T."/>
            <person name="Lindquist I.E."/>
            <person name="Bharti A.K."/>
            <person name="Sundararajan A."/>
            <person name="Cameron C.T."/>
            <person name="Woodward J.E."/>
            <person name="May G.D."/>
            <person name="Brubaker C."/>
            <person name="Broadhvest J."/>
            <person name="Wilkins T.A."/>
        </authorList>
    </citation>
    <scope>NUCLEOTIDE SEQUENCE</scope>
    <source>
        <strain evidence="17">cv. AKA8401</strain>
    </source>
</reference>
<evidence type="ECO:0000256" key="14">
    <source>
        <dbReference type="HAMAP-Rule" id="MF_03135"/>
    </source>
</evidence>
<dbReference type="SUPFAM" id="SSF54713">
    <property type="entry name" value="Elongation factor Ts (EF-Ts), dimerisation domain"/>
    <property type="match status" value="2"/>
</dbReference>
<comment type="subcellular location">
    <subcellularLocation>
        <location evidence="14">Mitochondrion</location>
    </subcellularLocation>
    <subcellularLocation>
        <location evidence="1">Plastid</location>
        <location evidence="1">Chloroplast</location>
    </subcellularLocation>
</comment>
<evidence type="ECO:0000256" key="8">
    <source>
        <dbReference type="ARBA" id="ARBA00022946"/>
    </source>
</evidence>
<keyword evidence="7 14" id="KW-0648">Protein biosynthesis</keyword>
<dbReference type="NCBIfam" id="TIGR00116">
    <property type="entry name" value="tsf"/>
    <property type="match status" value="3"/>
</dbReference>
<evidence type="ECO:0000256" key="6">
    <source>
        <dbReference type="ARBA" id="ARBA00022768"/>
    </source>
</evidence>
<keyword evidence="6 14" id="KW-0251">Elongation factor</keyword>
<dbReference type="SUPFAM" id="SSF50249">
    <property type="entry name" value="Nucleic acid-binding proteins"/>
    <property type="match status" value="2"/>
</dbReference>
<keyword evidence="4" id="KW-0934">Plastid</keyword>
<dbReference type="Pfam" id="PF00575">
    <property type="entry name" value="S1"/>
    <property type="match status" value="2"/>
</dbReference>
<dbReference type="SMART" id="SM00316">
    <property type="entry name" value="S1"/>
    <property type="match status" value="2"/>
</dbReference>
<evidence type="ECO:0000256" key="1">
    <source>
        <dbReference type="ARBA" id="ARBA00004229"/>
    </source>
</evidence>
<dbReference type="Pfam" id="PF00889">
    <property type="entry name" value="EF_TS"/>
    <property type="match status" value="2"/>
</dbReference>
<evidence type="ECO:0000256" key="10">
    <source>
        <dbReference type="ARBA" id="ARBA00056139"/>
    </source>
</evidence>
<dbReference type="InterPro" id="IPR003029">
    <property type="entry name" value="S1_domain"/>
</dbReference>
<evidence type="ECO:0000256" key="13">
    <source>
        <dbReference type="ARBA" id="ARBA00065880"/>
    </source>
</evidence>
<dbReference type="PROSITE" id="PS01127">
    <property type="entry name" value="EF_TS_2"/>
    <property type="match status" value="1"/>
</dbReference>
<comment type="function">
    <text evidence="10">Binds to psbD and psbA 5'-untranslated regions (UTRs) in vitro.</text>
</comment>
<evidence type="ECO:0000256" key="2">
    <source>
        <dbReference type="ARBA" id="ARBA00005532"/>
    </source>
</evidence>
<dbReference type="SUPFAM" id="SSF46934">
    <property type="entry name" value="UBA-like"/>
    <property type="match status" value="2"/>
</dbReference>
<evidence type="ECO:0000256" key="12">
    <source>
        <dbReference type="ARBA" id="ARBA00065253"/>
    </source>
</evidence>
<dbReference type="GO" id="GO:0009507">
    <property type="term" value="C:chloroplast"/>
    <property type="evidence" value="ECO:0007669"/>
    <property type="project" value="UniProtKB-SubCell"/>
</dbReference>
<evidence type="ECO:0000313" key="16">
    <source>
        <dbReference type="EMBL" id="KHG25312.1"/>
    </source>
</evidence>
<evidence type="ECO:0000256" key="5">
    <source>
        <dbReference type="ARBA" id="ARBA00022737"/>
    </source>
</evidence>
<dbReference type="InterPro" id="IPR014039">
    <property type="entry name" value="Transl_elong_EFTs/EF1B_dimer"/>
</dbReference>
<dbReference type="HAMAP" id="MF_00050">
    <property type="entry name" value="EF_Ts"/>
    <property type="match status" value="2"/>
</dbReference>
<accession>A0A0B0PKA6</accession>
<dbReference type="Proteomes" id="UP000032142">
    <property type="component" value="Unassembled WGS sequence"/>
</dbReference>
<evidence type="ECO:0000256" key="11">
    <source>
        <dbReference type="ARBA" id="ARBA00063456"/>
    </source>
</evidence>
<dbReference type="FunFam" id="1.10.286.20:FF:000001">
    <property type="entry name" value="Elongation factor Ts"/>
    <property type="match status" value="2"/>
</dbReference>
<keyword evidence="5" id="KW-0677">Repeat</keyword>
<organism evidence="16 17">
    <name type="scientific">Gossypium arboreum</name>
    <name type="common">Tree cotton</name>
    <name type="synonym">Gossypium nanking</name>
    <dbReference type="NCBI Taxonomy" id="29729"/>
    <lineage>
        <taxon>Eukaryota</taxon>
        <taxon>Viridiplantae</taxon>
        <taxon>Streptophyta</taxon>
        <taxon>Embryophyta</taxon>
        <taxon>Tracheophyta</taxon>
        <taxon>Spermatophyta</taxon>
        <taxon>Magnoliopsida</taxon>
        <taxon>eudicotyledons</taxon>
        <taxon>Gunneridae</taxon>
        <taxon>Pentapetalae</taxon>
        <taxon>rosids</taxon>
        <taxon>malvids</taxon>
        <taxon>Malvales</taxon>
        <taxon>Malvaceae</taxon>
        <taxon>Malvoideae</taxon>
        <taxon>Gossypium</taxon>
    </lineage>
</organism>
<dbReference type="PANTHER" id="PTHR11741:SF10">
    <property type="entry name" value="POLYPROTEIN OF EF-TS, CHLOROPLASTIC"/>
    <property type="match status" value="1"/>
</dbReference>
<dbReference type="AlphaFoldDB" id="A0A0B0PKA6"/>
<dbReference type="PROSITE" id="PS50126">
    <property type="entry name" value="S1"/>
    <property type="match status" value="2"/>
</dbReference>
<dbReference type="GO" id="GO:0005739">
    <property type="term" value="C:mitochondrion"/>
    <property type="evidence" value="ECO:0007669"/>
    <property type="project" value="UniProtKB-SubCell"/>
</dbReference>
<dbReference type="Gene3D" id="3.30.479.20">
    <property type="entry name" value="Elongation factor Ts, dimerisation domain"/>
    <property type="match status" value="2"/>
</dbReference>
<dbReference type="InterPro" id="IPR036402">
    <property type="entry name" value="EF-Ts_dimer_sf"/>
</dbReference>
<name>A0A0B0PKA6_GOSAR</name>
<protein>
    <recommendedName>
        <fullName evidence="14">Elongation factor Ts, mitochondrial</fullName>
        <shortName evidence="14">EF-Ts</shortName>
        <shortName evidence="14">EF-TsMt</shortName>
    </recommendedName>
</protein>
<dbReference type="GO" id="GO:0003746">
    <property type="term" value="F:translation elongation factor activity"/>
    <property type="evidence" value="ECO:0007669"/>
    <property type="project" value="UniProtKB-UniRule"/>
</dbReference>